<gene>
    <name evidence="2" type="ORF">SAMN04488001_3456</name>
</gene>
<feature type="transmembrane region" description="Helical" evidence="1">
    <location>
        <begin position="163"/>
        <end position="187"/>
    </location>
</feature>
<keyword evidence="1" id="KW-0472">Membrane</keyword>
<proteinExistence type="predicted"/>
<dbReference type="AlphaFoldDB" id="A0A1H3CJ57"/>
<dbReference type="RefSeq" id="WP_089948315.1">
    <property type="nucleotide sequence ID" value="NZ_FNOI01000009.1"/>
</dbReference>
<dbReference type="Pfam" id="PF04854">
    <property type="entry name" value="DUF624"/>
    <property type="match status" value="1"/>
</dbReference>
<feature type="transmembrane region" description="Helical" evidence="1">
    <location>
        <begin position="193"/>
        <end position="216"/>
    </location>
</feature>
<dbReference type="Proteomes" id="UP000199441">
    <property type="component" value="Unassembled WGS sequence"/>
</dbReference>
<dbReference type="InterPro" id="IPR006938">
    <property type="entry name" value="DUF624"/>
</dbReference>
<sequence length="250" mass="27022">MNWWLNFYFGEGRGIPKDAPEPVGWRRLWATVAREWWGLIQLNLLFIGTALPLVTLPAAFAAMTAVLATMDADEPCEVWRDYWRGFARSWATATALGLGFGVLIAAGIFVVSFYAAAAAAQPLLYALPLTVAAVCTVFIAVTGCVALFLAATHVVPVGVLLRSAALTVVIRFWPLSLAMLANALIWIAHVVGYPATILLAVLCNFSFGALLLVFACRKAADDCIEYTMNRAGLAAYRQPSGTNKRPENPA</sequence>
<dbReference type="STRING" id="670155.SAMN04488001_3456"/>
<evidence type="ECO:0000313" key="3">
    <source>
        <dbReference type="Proteomes" id="UP000199441"/>
    </source>
</evidence>
<keyword evidence="1" id="KW-1133">Transmembrane helix</keyword>
<dbReference type="EMBL" id="FNOI01000009">
    <property type="protein sequence ID" value="SDX54282.1"/>
    <property type="molecule type" value="Genomic_DNA"/>
</dbReference>
<evidence type="ECO:0000313" key="2">
    <source>
        <dbReference type="EMBL" id="SDX54282.1"/>
    </source>
</evidence>
<feature type="transmembrane region" description="Helical" evidence="1">
    <location>
        <begin position="90"/>
        <end position="117"/>
    </location>
</feature>
<accession>A0A1H3CJ57</accession>
<reference evidence="3" key="1">
    <citation type="submission" date="2016-10" db="EMBL/GenBank/DDBJ databases">
        <authorList>
            <person name="Varghese N."/>
            <person name="Submissions S."/>
        </authorList>
    </citation>
    <scope>NUCLEOTIDE SEQUENCE [LARGE SCALE GENOMIC DNA]</scope>
    <source>
        <strain evidence="3">DSM 26922</strain>
    </source>
</reference>
<keyword evidence="1" id="KW-0812">Transmembrane</keyword>
<keyword evidence="3" id="KW-1185">Reference proteome</keyword>
<evidence type="ECO:0008006" key="4">
    <source>
        <dbReference type="Google" id="ProtNLM"/>
    </source>
</evidence>
<protein>
    <recommendedName>
        <fullName evidence="4">Membrane protein YesL</fullName>
    </recommendedName>
</protein>
<organism evidence="2 3">
    <name type="scientific">Litoreibacter albidus</name>
    <dbReference type="NCBI Taxonomy" id="670155"/>
    <lineage>
        <taxon>Bacteria</taxon>
        <taxon>Pseudomonadati</taxon>
        <taxon>Pseudomonadota</taxon>
        <taxon>Alphaproteobacteria</taxon>
        <taxon>Rhodobacterales</taxon>
        <taxon>Roseobacteraceae</taxon>
        <taxon>Litoreibacter</taxon>
    </lineage>
</organism>
<feature type="transmembrane region" description="Helical" evidence="1">
    <location>
        <begin position="44"/>
        <end position="69"/>
    </location>
</feature>
<dbReference type="OrthoDB" id="1852280at2"/>
<evidence type="ECO:0000256" key="1">
    <source>
        <dbReference type="SAM" id="Phobius"/>
    </source>
</evidence>
<name>A0A1H3CJ57_9RHOB</name>
<feature type="transmembrane region" description="Helical" evidence="1">
    <location>
        <begin position="123"/>
        <end position="151"/>
    </location>
</feature>